<evidence type="ECO:0000256" key="1">
    <source>
        <dbReference type="SAM" id="SignalP"/>
    </source>
</evidence>
<keyword evidence="1" id="KW-0732">Signal</keyword>
<feature type="chain" id="PRO_5038722488" description="Aspartate carbamoyltransferase" evidence="1">
    <location>
        <begin position="29"/>
        <end position="164"/>
    </location>
</feature>
<accession>A0A8J3T4P3</accession>
<name>A0A8J3T4P3_9ACTN</name>
<reference evidence="2" key="1">
    <citation type="submission" date="2021-01" db="EMBL/GenBank/DDBJ databases">
        <title>Whole genome shotgun sequence of Planobispora takensis NBRC 109077.</title>
        <authorList>
            <person name="Komaki H."/>
            <person name="Tamura T."/>
        </authorList>
    </citation>
    <scope>NUCLEOTIDE SEQUENCE</scope>
    <source>
        <strain evidence="2">NBRC 109077</strain>
    </source>
</reference>
<organism evidence="2 3">
    <name type="scientific">Planobispora takensis</name>
    <dbReference type="NCBI Taxonomy" id="1367882"/>
    <lineage>
        <taxon>Bacteria</taxon>
        <taxon>Bacillati</taxon>
        <taxon>Actinomycetota</taxon>
        <taxon>Actinomycetes</taxon>
        <taxon>Streptosporangiales</taxon>
        <taxon>Streptosporangiaceae</taxon>
        <taxon>Planobispora</taxon>
    </lineage>
</organism>
<dbReference type="Proteomes" id="UP000634476">
    <property type="component" value="Unassembled WGS sequence"/>
</dbReference>
<gene>
    <name evidence="2" type="ORF">Pta02_63890</name>
</gene>
<evidence type="ECO:0000313" key="2">
    <source>
        <dbReference type="EMBL" id="GII04381.1"/>
    </source>
</evidence>
<proteinExistence type="predicted"/>
<evidence type="ECO:0000313" key="3">
    <source>
        <dbReference type="Proteomes" id="UP000634476"/>
    </source>
</evidence>
<keyword evidence="3" id="KW-1185">Reference proteome</keyword>
<feature type="signal peptide" evidence="1">
    <location>
        <begin position="1"/>
        <end position="28"/>
    </location>
</feature>
<evidence type="ECO:0008006" key="4">
    <source>
        <dbReference type="Google" id="ProtNLM"/>
    </source>
</evidence>
<dbReference type="RefSeq" id="WP_203878626.1">
    <property type="nucleotide sequence ID" value="NZ_BOOK01000049.1"/>
</dbReference>
<dbReference type="AlphaFoldDB" id="A0A8J3T4P3"/>
<sequence>MSGRNRVAVIAAAALVVAAGLTALGVTAGDARQREVADRGRTVMPFDLDRTTHRFTKAGDGGVQTVVADDPSDAGQIRLIREHLTEETARFGRGDFGDPASIHGSSMPGLRELSAGYRDIEVAYAELPGGAELTYTTSDPALVTALHSWFDAQVDDHGEHAEHG</sequence>
<protein>
    <recommendedName>
        <fullName evidence="4">Aspartate carbamoyltransferase</fullName>
    </recommendedName>
</protein>
<dbReference type="EMBL" id="BOOK01000049">
    <property type="protein sequence ID" value="GII04381.1"/>
    <property type="molecule type" value="Genomic_DNA"/>
</dbReference>
<comment type="caution">
    <text evidence="2">The sequence shown here is derived from an EMBL/GenBank/DDBJ whole genome shotgun (WGS) entry which is preliminary data.</text>
</comment>